<evidence type="ECO:0000313" key="3">
    <source>
        <dbReference type="Proteomes" id="UP000034164"/>
    </source>
</evidence>
<accession>A0A0G2J5J0</accession>
<dbReference type="InterPro" id="IPR002575">
    <property type="entry name" value="Aminoglycoside_PTrfase"/>
</dbReference>
<reference evidence="3" key="1">
    <citation type="journal article" date="2015" name="PLoS Genet.">
        <title>The dynamic genome and transcriptome of the human fungal pathogen Blastomyces and close relative Emmonsia.</title>
        <authorList>
            <person name="Munoz J.F."/>
            <person name="Gauthier G.M."/>
            <person name="Desjardins C.A."/>
            <person name="Gallo J.E."/>
            <person name="Holder J."/>
            <person name="Sullivan T.D."/>
            <person name="Marty A.J."/>
            <person name="Carmen J.C."/>
            <person name="Chen Z."/>
            <person name="Ding L."/>
            <person name="Gujja S."/>
            <person name="Magrini V."/>
            <person name="Misas E."/>
            <person name="Mitreva M."/>
            <person name="Priest M."/>
            <person name="Saif S."/>
            <person name="Whiston E.A."/>
            <person name="Young S."/>
            <person name="Zeng Q."/>
            <person name="Goldman W.E."/>
            <person name="Mardis E.R."/>
            <person name="Taylor J.W."/>
            <person name="McEwen J.G."/>
            <person name="Clay O.K."/>
            <person name="Klein B.S."/>
            <person name="Cuomo C.A."/>
        </authorList>
    </citation>
    <scope>NUCLEOTIDE SEQUENCE [LARGE SCALE GENOMIC DNA]</scope>
    <source>
        <strain evidence="3">UAMH 3008</strain>
    </source>
</reference>
<protein>
    <recommendedName>
        <fullName evidence="1">Aminoglycoside phosphotransferase domain-containing protein</fullName>
    </recommendedName>
</protein>
<dbReference type="InterPro" id="IPR051678">
    <property type="entry name" value="AGP_Transferase"/>
</dbReference>
<sequence>MRADGNITIPLQDRAGIIVPLQLGPLFPQYAGRRGSHVMDSFTPEAGYGQYLGHSFIGVPQVTRLDEHRVLKESRHGRRETDTMEFIAANTTIPVPKIYNTKFDEEKKVCYIVMEYIPGEPLDKAWINLTRDERVSTCRQLAEYLTQLQMLTGERIEAVNSDTVRVGLYESHWGGPFDSEKEFNDFLAGGIQHNMTDNHAIYFAHGDLSPRNIMVNKSGRITAILDWEWAGWFPQYWDVVRMFVDIPGKKQMPEYAEHLRSTLPYMYKEEFSAMLDVFRSTSPSPRGTSVHTIPRSN</sequence>
<dbReference type="Gene3D" id="3.90.1200.10">
    <property type="match status" value="1"/>
</dbReference>
<dbReference type="PANTHER" id="PTHR21310:SF58">
    <property type="entry name" value="AMINOGLYCOSIDE PHOSPHOTRANSFERASE DOMAIN-CONTAINING PROTEIN"/>
    <property type="match status" value="1"/>
</dbReference>
<evidence type="ECO:0000313" key="2">
    <source>
        <dbReference type="EMBL" id="KKZ66784.1"/>
    </source>
</evidence>
<proteinExistence type="predicted"/>
<dbReference type="Proteomes" id="UP000034164">
    <property type="component" value="Unassembled WGS sequence"/>
</dbReference>
<dbReference type="VEuPathDB" id="FungiDB:EMCG_07522"/>
<dbReference type="EMBL" id="LCZI01000405">
    <property type="protein sequence ID" value="KKZ66784.1"/>
    <property type="molecule type" value="Genomic_DNA"/>
</dbReference>
<feature type="domain" description="Aminoglycoside phosphotransferase" evidence="1">
    <location>
        <begin position="69"/>
        <end position="263"/>
    </location>
</feature>
<gene>
    <name evidence="2" type="ORF">EMCG_07522</name>
</gene>
<comment type="caution">
    <text evidence="2">The sequence shown here is derived from an EMBL/GenBank/DDBJ whole genome shotgun (WGS) entry which is preliminary data.</text>
</comment>
<evidence type="ECO:0000259" key="1">
    <source>
        <dbReference type="Pfam" id="PF01636"/>
    </source>
</evidence>
<dbReference type="OrthoDB" id="8300194at2759"/>
<dbReference type="SUPFAM" id="SSF56112">
    <property type="entry name" value="Protein kinase-like (PK-like)"/>
    <property type="match status" value="1"/>
</dbReference>
<dbReference type="InterPro" id="IPR011009">
    <property type="entry name" value="Kinase-like_dom_sf"/>
</dbReference>
<dbReference type="PANTHER" id="PTHR21310">
    <property type="entry name" value="AMINOGLYCOSIDE PHOSPHOTRANSFERASE-RELATED-RELATED"/>
    <property type="match status" value="1"/>
</dbReference>
<name>A0A0G2J5J0_9EURO</name>
<organism evidence="2 3">
    <name type="scientific">[Emmonsia] crescens</name>
    <dbReference type="NCBI Taxonomy" id="73230"/>
    <lineage>
        <taxon>Eukaryota</taxon>
        <taxon>Fungi</taxon>
        <taxon>Dikarya</taxon>
        <taxon>Ascomycota</taxon>
        <taxon>Pezizomycotina</taxon>
        <taxon>Eurotiomycetes</taxon>
        <taxon>Eurotiomycetidae</taxon>
        <taxon>Onygenales</taxon>
        <taxon>Ajellomycetaceae</taxon>
        <taxon>Emergomyces</taxon>
    </lineage>
</organism>
<dbReference type="CDD" id="cd05120">
    <property type="entry name" value="APH_ChoK_like"/>
    <property type="match status" value="1"/>
</dbReference>
<dbReference type="Pfam" id="PF01636">
    <property type="entry name" value="APH"/>
    <property type="match status" value="1"/>
</dbReference>
<dbReference type="AlphaFoldDB" id="A0A0G2J5J0"/>